<dbReference type="GO" id="GO:0003964">
    <property type="term" value="F:RNA-directed DNA polymerase activity"/>
    <property type="evidence" value="ECO:0007669"/>
    <property type="project" value="UniProtKB-KW"/>
</dbReference>
<keyword evidence="1" id="KW-0695">RNA-directed DNA polymerase</keyword>
<evidence type="ECO:0000313" key="2">
    <source>
        <dbReference type="Proteomes" id="UP000053780"/>
    </source>
</evidence>
<evidence type="ECO:0000313" key="1">
    <source>
        <dbReference type="EMBL" id="EQB60541.1"/>
    </source>
</evidence>
<reference evidence="1 2" key="1">
    <citation type="journal article" date="2013" name="BMC Genomics">
        <title>Genome sequencing and comparative genomics of honey bee microsporidia, Nosema apis reveal novel insights into host-parasite interactions.</title>
        <authorList>
            <person name="Chen Yp."/>
            <person name="Pettis J.S."/>
            <person name="Zhao Y."/>
            <person name="Liu X."/>
            <person name="Tallon L.J."/>
            <person name="Sadzewicz L.D."/>
            <person name="Li R."/>
            <person name="Zheng H."/>
            <person name="Huang S."/>
            <person name="Zhang X."/>
            <person name="Hamilton M.C."/>
            <person name="Pernal S.F."/>
            <person name="Melathopoulos A.P."/>
            <person name="Yan X."/>
            <person name="Evans J.D."/>
        </authorList>
    </citation>
    <scope>NUCLEOTIDE SEQUENCE [LARGE SCALE GENOMIC DNA]</scope>
    <source>
        <strain evidence="1 2">BRL 01</strain>
    </source>
</reference>
<keyword evidence="2" id="KW-1185">Reference proteome</keyword>
<gene>
    <name evidence="1" type="ORF">NAPIS_ORF01915</name>
</gene>
<dbReference type="VEuPathDB" id="MicrosporidiaDB:NAPIS_ORF01915"/>
<dbReference type="HOGENOM" id="CLU_994329_0_0_1"/>
<accession>T0MBH6</accession>
<keyword evidence="1" id="KW-0808">Transferase</keyword>
<organism evidence="1 2">
    <name type="scientific">Vairimorpha apis BRL 01</name>
    <dbReference type="NCBI Taxonomy" id="1037528"/>
    <lineage>
        <taxon>Eukaryota</taxon>
        <taxon>Fungi</taxon>
        <taxon>Fungi incertae sedis</taxon>
        <taxon>Microsporidia</taxon>
        <taxon>Nosematidae</taxon>
        <taxon>Vairimorpha</taxon>
    </lineage>
</organism>
<keyword evidence="1" id="KW-0548">Nucleotidyltransferase</keyword>
<protein>
    <submittedName>
        <fullName evidence="1">Reverse transcriptase</fullName>
    </submittedName>
</protein>
<proteinExistence type="predicted"/>
<sequence length="280" mass="32555">MERTRKIPLLKVDSIKLDATIKSVQEHVSNHPPNSMSDIARILQQHRFAIRRLPVKTLNHQNGSKALNVRAFGKLSNEEKRDAKKYMRELSLAKEQLYIRKSWRSLTDAENIECKIKALSYIEAISIGNSEVLKKLIMINDDIDTNRTFEAYLMEYVHDTNDQKLLPTYAEFIDIIKYLPNWKAAGCDGIYNFFIKKCESIHPFLYKVIKEICLKGENTESWFYKGLTYLIPRGVPTRGSDFYLSHLIVERGELLAENQMAINKEHGNKLKTMWIDVKKS</sequence>
<dbReference type="Proteomes" id="UP000053780">
    <property type="component" value="Unassembled WGS sequence"/>
</dbReference>
<name>T0MBH6_9MICR</name>
<dbReference type="EMBL" id="KE647277">
    <property type="protein sequence ID" value="EQB60541.1"/>
    <property type="molecule type" value="Genomic_DNA"/>
</dbReference>
<dbReference type="AlphaFoldDB" id="T0MBH6"/>